<evidence type="ECO:0000256" key="1">
    <source>
        <dbReference type="SAM" id="MobiDB-lite"/>
    </source>
</evidence>
<sequence>MAASDVIAANRQEQPTAAERPPIDLVPNEVLARVVDRFLDNLSLGACLLAWRRFHAVGERALHRRKYRLATLAAVCTAGDLAGVDHVLAHPEVFGALASGRFDVALRAAAAHGHGAVVRRLARAGGSLWPTGPEAWTDLVYALIYAAGTGAPDDTLVWLCRPTNRPAEWDPVCLKTACIRALGSGVSVERVAAIFDALCVAAGVRADPPRHGWDSCVPTRPSDGDIEAAIAARGEDAMRKIGHDELDAMLWDVRDGRTFALLRRLVDASRLVRALRVQPAANIGTLIRSVDADDARWIYEQFRSRAAFDRFPLLMSLAQRAASAGRLDLTDAVKSDMASFATELSRLTSGAWGGDALAGAVWTVALDAAAKAGHALVVDHILDCPIDTNSLIQAWTLYGHTTAMSSSKVWLGNMDVVRLLLDRRARPDVAQGDIDKRVDATVRLVVTEALARGLLSVVRFVAAREPRLVDETVASLRANDDLGPAPNPWG</sequence>
<organism evidence="2 3">
    <name type="scientific">Pandoravirus japonicus</name>
    <dbReference type="NCBI Taxonomy" id="2823154"/>
    <lineage>
        <taxon>Viruses</taxon>
        <taxon>Pandoravirus</taxon>
    </lineage>
</organism>
<protein>
    <submittedName>
        <fullName evidence="2">Uncharacterized protein</fullName>
    </submittedName>
</protein>
<feature type="region of interest" description="Disordered" evidence="1">
    <location>
        <begin position="1"/>
        <end position="20"/>
    </location>
</feature>
<proteinExistence type="predicted"/>
<reference evidence="2" key="1">
    <citation type="submission" date="2021-04" db="EMBL/GenBank/DDBJ databases">
        <title>Draft Genome Sequence of Pandoravirus japonicus, Isolated from the Sabaishi River of Niigata, Japan.</title>
        <authorList>
            <person name="Hosokawa N."/>
            <person name="Takahashi H."/>
            <person name="Aoki K."/>
            <person name="Takemura M."/>
        </authorList>
    </citation>
    <scope>NUCLEOTIDE SEQUENCE</scope>
</reference>
<dbReference type="EMBL" id="LC625835">
    <property type="protein sequence ID" value="BCU02831.1"/>
    <property type="molecule type" value="Genomic_DNA"/>
</dbReference>
<evidence type="ECO:0000313" key="2">
    <source>
        <dbReference type="EMBL" id="BCU02831.1"/>
    </source>
</evidence>
<accession>A0A811BR73</accession>
<dbReference type="Proteomes" id="UP001253637">
    <property type="component" value="Segment"/>
</dbReference>
<name>A0A811BR73_9VIRU</name>
<evidence type="ECO:0000313" key="3">
    <source>
        <dbReference type="Proteomes" id="UP001253637"/>
    </source>
</evidence>